<keyword evidence="8" id="KW-0904">Protein phosphatase</keyword>
<dbReference type="Gene3D" id="3.40.50.2300">
    <property type="match status" value="1"/>
</dbReference>
<dbReference type="SMART" id="SM00226">
    <property type="entry name" value="LMWPc"/>
    <property type="match status" value="1"/>
</dbReference>
<evidence type="ECO:0000256" key="8">
    <source>
        <dbReference type="ARBA" id="ARBA00022912"/>
    </source>
</evidence>
<dbReference type="Proteomes" id="UP001159641">
    <property type="component" value="Unassembled WGS sequence"/>
</dbReference>
<dbReference type="AlphaFoldDB" id="A0AB34GVC9"/>
<evidence type="ECO:0000256" key="4">
    <source>
        <dbReference type="ARBA" id="ARBA00013064"/>
    </source>
</evidence>
<evidence type="ECO:0000313" key="14">
    <source>
        <dbReference type="Proteomes" id="UP001159641"/>
    </source>
</evidence>
<dbReference type="InterPro" id="IPR002115">
    <property type="entry name" value="Tyr_Pase_low_mol_wt_mml"/>
</dbReference>
<organism evidence="13 14">
    <name type="scientific">Eschrichtius robustus</name>
    <name type="common">California gray whale</name>
    <name type="synonym">Eschrichtius gibbosus</name>
    <dbReference type="NCBI Taxonomy" id="9764"/>
    <lineage>
        <taxon>Eukaryota</taxon>
        <taxon>Metazoa</taxon>
        <taxon>Chordata</taxon>
        <taxon>Craniata</taxon>
        <taxon>Vertebrata</taxon>
        <taxon>Euteleostomi</taxon>
        <taxon>Mammalia</taxon>
        <taxon>Eutheria</taxon>
        <taxon>Laurasiatheria</taxon>
        <taxon>Artiodactyla</taxon>
        <taxon>Whippomorpha</taxon>
        <taxon>Cetacea</taxon>
        <taxon>Mysticeti</taxon>
        <taxon>Eschrichtiidae</taxon>
        <taxon>Eschrichtius</taxon>
    </lineage>
</organism>
<keyword evidence="7" id="KW-0378">Hydrolase</keyword>
<sequence>MCSLCWVLLRVPPPQGRPAPRARNPAPPPPQEGWPICPSSLPGTSPGPEARGLSGLSAGRAKPGPGRGGDPREVAARVETEPGDRRVTAHAGRRAEGLRGVGLGRPCGGPRRREPRLGRCCSCVWVTKEDFAAFDDMLCMDDSNLRDLNRKSNQVKNCRAKIELLGSYDPQKQLIIEYPYYGNDADFETIYQQCVWFCRAFLEEGR</sequence>
<evidence type="ECO:0000256" key="6">
    <source>
        <dbReference type="ARBA" id="ARBA00022490"/>
    </source>
</evidence>
<dbReference type="EC" id="3.1.3.48" evidence="4"/>
<dbReference type="EC" id="3.1.3.2" evidence="3"/>
<gene>
    <name evidence="13" type="ORF">J1605_009510</name>
</gene>
<dbReference type="InterPro" id="IPR050438">
    <property type="entry name" value="LMW_PTPase"/>
</dbReference>
<dbReference type="PRINTS" id="PR00720">
    <property type="entry name" value="MAMMALPTPASE"/>
</dbReference>
<name>A0AB34GVC9_ESCRO</name>
<comment type="catalytic activity">
    <reaction evidence="10">
        <text>a phosphate monoester + H2O = an alcohol + phosphate</text>
        <dbReference type="Rhea" id="RHEA:15017"/>
        <dbReference type="ChEBI" id="CHEBI:15377"/>
        <dbReference type="ChEBI" id="CHEBI:30879"/>
        <dbReference type="ChEBI" id="CHEBI:43474"/>
        <dbReference type="ChEBI" id="CHEBI:67140"/>
        <dbReference type="EC" id="3.1.3.2"/>
    </reaction>
    <physiologicalReaction direction="left-to-right" evidence="10">
        <dbReference type="Rhea" id="RHEA:15018"/>
    </physiologicalReaction>
</comment>
<dbReference type="GO" id="GO:0003993">
    <property type="term" value="F:acid phosphatase activity"/>
    <property type="evidence" value="ECO:0007669"/>
    <property type="project" value="UniProtKB-EC"/>
</dbReference>
<evidence type="ECO:0000256" key="10">
    <source>
        <dbReference type="ARBA" id="ARBA00033695"/>
    </source>
</evidence>
<dbReference type="EMBL" id="JAIQCJ010002089">
    <property type="protein sequence ID" value="KAJ8782902.1"/>
    <property type="molecule type" value="Genomic_DNA"/>
</dbReference>
<dbReference type="PANTHER" id="PTHR11717">
    <property type="entry name" value="LOW MOLECULAR WEIGHT PROTEIN TYROSINE PHOSPHATASE"/>
    <property type="match status" value="1"/>
</dbReference>
<dbReference type="InterPro" id="IPR036196">
    <property type="entry name" value="Ptyr_pPase_sf"/>
</dbReference>
<comment type="similarity">
    <text evidence="2">Belongs to the low molecular weight phosphotyrosine protein phosphatase family.</text>
</comment>
<protein>
    <recommendedName>
        <fullName evidence="5">Low molecular weight phosphotyrosine protein phosphatase</fullName>
        <ecNumber evidence="3">3.1.3.2</ecNumber>
        <ecNumber evidence="4">3.1.3.48</ecNumber>
    </recommendedName>
    <alternativeName>
        <fullName evidence="9">Low molecular weight cytosolic acid phosphatase</fullName>
    </alternativeName>
</protein>
<comment type="subcellular location">
    <subcellularLocation>
        <location evidence="1">Cytoplasm</location>
    </subcellularLocation>
</comment>
<dbReference type="InterPro" id="IPR017867">
    <property type="entry name" value="Tyr_phospatase_low_mol_wt"/>
</dbReference>
<evidence type="ECO:0000256" key="3">
    <source>
        <dbReference type="ARBA" id="ARBA00012646"/>
    </source>
</evidence>
<dbReference type="GO" id="GO:0004726">
    <property type="term" value="F:non-membrane spanning protein tyrosine phosphatase activity"/>
    <property type="evidence" value="ECO:0007669"/>
    <property type="project" value="InterPro"/>
</dbReference>
<dbReference type="GO" id="GO:0005737">
    <property type="term" value="C:cytoplasm"/>
    <property type="evidence" value="ECO:0007669"/>
    <property type="project" value="UniProtKB-SubCell"/>
</dbReference>
<evidence type="ECO:0000259" key="12">
    <source>
        <dbReference type="SMART" id="SM00226"/>
    </source>
</evidence>
<evidence type="ECO:0000256" key="7">
    <source>
        <dbReference type="ARBA" id="ARBA00022801"/>
    </source>
</evidence>
<feature type="compositionally biased region" description="Basic and acidic residues" evidence="11">
    <location>
        <begin position="69"/>
        <end position="91"/>
    </location>
</feature>
<evidence type="ECO:0000256" key="5">
    <source>
        <dbReference type="ARBA" id="ARBA00017603"/>
    </source>
</evidence>
<dbReference type="PRINTS" id="PR00719">
    <property type="entry name" value="LMWPTPASE"/>
</dbReference>
<dbReference type="Pfam" id="PF01451">
    <property type="entry name" value="LMWPc"/>
    <property type="match status" value="1"/>
</dbReference>
<evidence type="ECO:0000256" key="9">
    <source>
        <dbReference type="ARBA" id="ARBA00032347"/>
    </source>
</evidence>
<proteinExistence type="inferred from homology"/>
<evidence type="ECO:0000256" key="2">
    <source>
        <dbReference type="ARBA" id="ARBA00011063"/>
    </source>
</evidence>
<dbReference type="PANTHER" id="PTHR11717:SF7">
    <property type="entry name" value="LOW MOLECULAR WEIGHT PHOSPHOTYROSINE PROTEIN PHOSPHATASE"/>
    <property type="match status" value="1"/>
</dbReference>
<accession>A0AB34GVC9</accession>
<evidence type="ECO:0000256" key="11">
    <source>
        <dbReference type="SAM" id="MobiDB-lite"/>
    </source>
</evidence>
<feature type="region of interest" description="Disordered" evidence="11">
    <location>
        <begin position="13"/>
        <end position="91"/>
    </location>
</feature>
<evidence type="ECO:0000313" key="13">
    <source>
        <dbReference type="EMBL" id="KAJ8782902.1"/>
    </source>
</evidence>
<keyword evidence="14" id="KW-1185">Reference proteome</keyword>
<dbReference type="InterPro" id="IPR023485">
    <property type="entry name" value="Ptyr_pPase"/>
</dbReference>
<keyword evidence="6" id="KW-0963">Cytoplasm</keyword>
<feature type="domain" description="Phosphotyrosine protein phosphatase I" evidence="12">
    <location>
        <begin position="102"/>
        <end position="204"/>
    </location>
</feature>
<evidence type="ECO:0000256" key="1">
    <source>
        <dbReference type="ARBA" id="ARBA00004496"/>
    </source>
</evidence>
<dbReference type="SUPFAM" id="SSF52788">
    <property type="entry name" value="Phosphotyrosine protein phosphatases I"/>
    <property type="match status" value="1"/>
</dbReference>
<comment type="caution">
    <text evidence="13">The sequence shown here is derived from an EMBL/GenBank/DDBJ whole genome shotgun (WGS) entry which is preliminary data.</text>
</comment>
<reference evidence="13 14" key="1">
    <citation type="submission" date="2022-11" db="EMBL/GenBank/DDBJ databases">
        <title>Whole genome sequence of Eschrichtius robustus ER-17-0199.</title>
        <authorList>
            <person name="Bruniche-Olsen A."/>
            <person name="Black A.N."/>
            <person name="Fields C.J."/>
            <person name="Walden K."/>
            <person name="Dewoody J.A."/>
        </authorList>
    </citation>
    <scope>NUCLEOTIDE SEQUENCE [LARGE SCALE GENOMIC DNA]</scope>
    <source>
        <strain evidence="13">ER-17-0199</strain>
        <tissue evidence="13">Blubber</tissue>
    </source>
</reference>